<evidence type="ECO:0000313" key="3">
    <source>
        <dbReference type="Proteomes" id="UP000837857"/>
    </source>
</evidence>
<evidence type="ECO:0000256" key="1">
    <source>
        <dbReference type="SAM" id="MobiDB-lite"/>
    </source>
</evidence>
<feature type="region of interest" description="Disordered" evidence="1">
    <location>
        <begin position="43"/>
        <end position="91"/>
    </location>
</feature>
<proteinExistence type="predicted"/>
<feature type="compositionally biased region" description="Basic and acidic residues" evidence="1">
    <location>
        <begin position="59"/>
        <end position="68"/>
    </location>
</feature>
<organism evidence="2 3">
    <name type="scientific">Iphiclides podalirius</name>
    <name type="common">scarce swallowtail</name>
    <dbReference type="NCBI Taxonomy" id="110791"/>
    <lineage>
        <taxon>Eukaryota</taxon>
        <taxon>Metazoa</taxon>
        <taxon>Ecdysozoa</taxon>
        <taxon>Arthropoda</taxon>
        <taxon>Hexapoda</taxon>
        <taxon>Insecta</taxon>
        <taxon>Pterygota</taxon>
        <taxon>Neoptera</taxon>
        <taxon>Endopterygota</taxon>
        <taxon>Lepidoptera</taxon>
        <taxon>Glossata</taxon>
        <taxon>Ditrysia</taxon>
        <taxon>Papilionoidea</taxon>
        <taxon>Papilionidae</taxon>
        <taxon>Papilioninae</taxon>
        <taxon>Iphiclides</taxon>
    </lineage>
</organism>
<dbReference type="EMBL" id="OW152829">
    <property type="protein sequence ID" value="CAH2047509.1"/>
    <property type="molecule type" value="Genomic_DNA"/>
</dbReference>
<dbReference type="Proteomes" id="UP000837857">
    <property type="component" value="Chromosome 17"/>
</dbReference>
<name>A0ABN8I6I8_9NEOP</name>
<accession>A0ABN8I6I8</accession>
<keyword evidence="3" id="KW-1185">Reference proteome</keyword>
<gene>
    <name evidence="2" type="ORF">IPOD504_LOCUS5808</name>
</gene>
<feature type="compositionally biased region" description="Polar residues" evidence="1">
    <location>
        <begin position="45"/>
        <end position="55"/>
    </location>
</feature>
<feature type="non-terminal residue" evidence="2">
    <location>
        <position position="1"/>
    </location>
</feature>
<sequence>MGFVSLDYRVPIRGDPGRYPGAIAQAVAVLQAKLANIERRRSEGALNSASTSEHLASSAERRAYERRSLISPQQDEENNNCAHQAAPNREPHATTARLALVKLALLSDNARGAATPTEQFRDVTKLPAAGREPIGAGSPTGFRAHAAEPRICIPKIRETDSLGKGENATRPREKLAPVCHATGRYKNINRSACEGDVSGEGDSRIIVENRRFVQTVLIATTLVIIRRDVR</sequence>
<evidence type="ECO:0000313" key="2">
    <source>
        <dbReference type="EMBL" id="CAH2047509.1"/>
    </source>
</evidence>
<protein>
    <submittedName>
        <fullName evidence="2">Uncharacterized protein</fullName>
    </submittedName>
</protein>
<reference evidence="2" key="1">
    <citation type="submission" date="2022-03" db="EMBL/GenBank/DDBJ databases">
        <authorList>
            <person name="Martin H S."/>
        </authorList>
    </citation>
    <scope>NUCLEOTIDE SEQUENCE</scope>
</reference>